<dbReference type="SUPFAM" id="SSF52047">
    <property type="entry name" value="RNI-like"/>
    <property type="match status" value="1"/>
</dbReference>
<dbReference type="NCBIfam" id="TIGR02167">
    <property type="entry name" value="Liste_lipo_26"/>
    <property type="match status" value="1"/>
</dbReference>
<protein>
    <submittedName>
        <fullName evidence="3">Surface protein</fullName>
    </submittedName>
</protein>
<keyword evidence="2" id="KW-1133">Transmembrane helix</keyword>
<gene>
    <name evidence="3" type="ORF">GA0061077_1346</name>
</gene>
<name>A0A1C4H7I0_9BIFI</name>
<feature type="non-terminal residue" evidence="3">
    <location>
        <position position="1"/>
    </location>
</feature>
<dbReference type="InterPro" id="IPR011889">
    <property type="entry name" value="Liste_lipo_26"/>
</dbReference>
<evidence type="ECO:0000313" key="3">
    <source>
        <dbReference type="EMBL" id="SCC80752.1"/>
    </source>
</evidence>
<evidence type="ECO:0000256" key="2">
    <source>
        <dbReference type="SAM" id="Phobius"/>
    </source>
</evidence>
<proteinExistence type="predicted"/>
<feature type="transmembrane region" description="Helical" evidence="2">
    <location>
        <begin position="537"/>
        <end position="556"/>
    </location>
</feature>
<dbReference type="Proteomes" id="UP000242610">
    <property type="component" value="Unassembled WGS sequence"/>
</dbReference>
<feature type="compositionally biased region" description="Polar residues" evidence="1">
    <location>
        <begin position="497"/>
        <end position="510"/>
    </location>
</feature>
<keyword evidence="2" id="KW-0812">Transmembrane</keyword>
<dbReference type="AlphaFoldDB" id="A0A1C4H7I0"/>
<reference evidence="4" key="1">
    <citation type="submission" date="2016-08" db="EMBL/GenBank/DDBJ databases">
        <authorList>
            <person name="Varghese N."/>
            <person name="Submissions Spin"/>
        </authorList>
    </citation>
    <scope>NUCLEOTIDE SEQUENCE [LARGE SCALE GENOMIC DNA]</scope>
    <source>
        <strain evidence="4">R-52791</strain>
    </source>
</reference>
<keyword evidence="4" id="KW-1185">Reference proteome</keyword>
<dbReference type="InterPro" id="IPR032675">
    <property type="entry name" value="LRR_dom_sf"/>
</dbReference>
<dbReference type="Gene3D" id="3.80.10.10">
    <property type="entry name" value="Ribonuclease Inhibitor"/>
    <property type="match status" value="1"/>
</dbReference>
<dbReference type="Pfam" id="PF03382">
    <property type="entry name" value="DUF285"/>
    <property type="match status" value="1"/>
</dbReference>
<keyword evidence="2" id="KW-0472">Membrane</keyword>
<sequence>LNLSNFNTTNTTYMSWMFYGCGALTKLDLSNFNTTNTTYMSFMFDHCSRLRELRLGPNTHLAATATDTSAGLSPDSGWVELTAPGGPTPVPSLVARTARDSGRSPEGHYVRATLTVTVDYNNGQPDHAKTLNPATSAAGTQRIDWGTQPAPAGKVFDGWAFTTSDPEHVTLDGNTVTWTDLGTDVTTGASTATITAKWRDPGTPAIAVNIHADGAPNPDGTPGPWAEITATLPKGAAAGDGIRLESANGTGRTADCTPAAGTGTCTFNLTIAQLRDASDYDAPYRLKASVSAKDTRTDPAGTAYGTPADKQGILPYTTVNYQSGTGTGTPPATAKALTDTDSRTAQLTVAGPSPIKRPEHNLFATWHSGNGTDVHAGTTPVPTSLGDTDTQGRTTIDLTAQWTPLAAPAGVNATRDPADNSVTISGTATPHSNTDTIRICHTAPGGGTQCHDTTTDTTDQHGNTLPYNGTTEHPWHITLPASTPDGDWSVDTTLTTKDTAYPTGNQQVDSPTTHTNIHIPTPYTGTLPLTGGNNRPALLTLATALAAVTILTATATRLRNHRRKTHHANNNR</sequence>
<dbReference type="STRING" id="1505727.GA0061077_1346"/>
<evidence type="ECO:0000313" key="4">
    <source>
        <dbReference type="Proteomes" id="UP000242610"/>
    </source>
</evidence>
<dbReference type="RefSeq" id="WP_143249635.1">
    <property type="nucleotide sequence ID" value="NZ_FMBL01000003.1"/>
</dbReference>
<dbReference type="InterPro" id="IPR005046">
    <property type="entry name" value="DUF285"/>
</dbReference>
<feature type="region of interest" description="Disordered" evidence="1">
    <location>
        <begin position="497"/>
        <end position="516"/>
    </location>
</feature>
<dbReference type="EMBL" id="FMBL01000003">
    <property type="protein sequence ID" value="SCC80752.1"/>
    <property type="molecule type" value="Genomic_DNA"/>
</dbReference>
<evidence type="ECO:0000256" key="1">
    <source>
        <dbReference type="SAM" id="MobiDB-lite"/>
    </source>
</evidence>
<organism evidence="3 4">
    <name type="scientific">Bifidobacterium commune</name>
    <dbReference type="NCBI Taxonomy" id="1505727"/>
    <lineage>
        <taxon>Bacteria</taxon>
        <taxon>Bacillati</taxon>
        <taxon>Actinomycetota</taxon>
        <taxon>Actinomycetes</taxon>
        <taxon>Bifidobacteriales</taxon>
        <taxon>Bifidobacteriaceae</taxon>
        <taxon>Bifidobacterium</taxon>
    </lineage>
</organism>
<accession>A0A1C4H7I0</accession>
<dbReference type="OrthoDB" id="3480681at2"/>